<accession>A0A437AMQ1</accession>
<feature type="transmembrane region" description="Helical" evidence="1">
    <location>
        <begin position="98"/>
        <end position="117"/>
    </location>
</feature>
<feature type="transmembrane region" description="Helical" evidence="1">
    <location>
        <begin position="255"/>
        <end position="275"/>
    </location>
</feature>
<keyword evidence="3" id="KW-1185">Reference proteome</keyword>
<organism evidence="2 3">
    <name type="scientific">Tubulinosema ratisbonensis</name>
    <dbReference type="NCBI Taxonomy" id="291195"/>
    <lineage>
        <taxon>Eukaryota</taxon>
        <taxon>Fungi</taxon>
        <taxon>Fungi incertae sedis</taxon>
        <taxon>Microsporidia</taxon>
        <taxon>Tubulinosematoidea</taxon>
        <taxon>Tubulinosematidae</taxon>
        <taxon>Tubulinosema</taxon>
    </lineage>
</organism>
<feature type="transmembrane region" description="Helical" evidence="1">
    <location>
        <begin position="5"/>
        <end position="26"/>
    </location>
</feature>
<sequence>MKRHLIFLSGYFFMILLNICAILMLVKEINKLKRKKFSDFDSKYYTTKLIRSKENVINSEINNLTDFVWILFKNITILIGSMIIFILILDDLILKNSLIYKITGFLVCVSYFFYYFYECTFSFFIKLLLFSIIFYFSRNFVVPQSNTHFNYFYIFLELFFTSIFMIYFEFMIFLVNLVMKKERGNIPLVPYLISKIYFDKIYFYESKNEIVIFNFTFFNFRRLFFIGNFTQFNEKELISLILHEAGHTGLKDGRVIITFFGVIYSAIIVLILYLLDQNSKKKKLKILFFLICYPLAHNLTKLISNICIIKLEEMSNNLIFSSHFTKFFIDAQFKGNVYNKIPNNLPYLVNILLFDHPSLLKLIKYLKIK</sequence>
<feature type="transmembrane region" description="Helical" evidence="1">
    <location>
        <begin position="123"/>
        <end position="141"/>
    </location>
</feature>
<dbReference type="EMBL" id="RCSS01000237">
    <property type="protein sequence ID" value="RVD92369.1"/>
    <property type="molecule type" value="Genomic_DNA"/>
</dbReference>
<keyword evidence="1" id="KW-1133">Transmembrane helix</keyword>
<keyword evidence="1" id="KW-0472">Membrane</keyword>
<evidence type="ECO:0000313" key="3">
    <source>
        <dbReference type="Proteomes" id="UP000282876"/>
    </source>
</evidence>
<evidence type="ECO:0000313" key="2">
    <source>
        <dbReference type="EMBL" id="RVD92369.1"/>
    </source>
</evidence>
<keyword evidence="1" id="KW-0812">Transmembrane</keyword>
<feature type="transmembrane region" description="Helical" evidence="1">
    <location>
        <begin position="67"/>
        <end position="89"/>
    </location>
</feature>
<dbReference type="AlphaFoldDB" id="A0A437AMQ1"/>
<comment type="caution">
    <text evidence="2">The sequence shown here is derived from an EMBL/GenBank/DDBJ whole genome shotgun (WGS) entry which is preliminary data.</text>
</comment>
<protein>
    <submittedName>
        <fullName evidence="2">Uncharacterized protein</fullName>
    </submittedName>
</protein>
<name>A0A437AMQ1_9MICR</name>
<proteinExistence type="predicted"/>
<feature type="transmembrane region" description="Helical" evidence="1">
    <location>
        <begin position="153"/>
        <end position="179"/>
    </location>
</feature>
<dbReference type="VEuPathDB" id="MicrosporidiaDB:TUBRATIS_11340"/>
<evidence type="ECO:0000256" key="1">
    <source>
        <dbReference type="SAM" id="Phobius"/>
    </source>
</evidence>
<dbReference type="Proteomes" id="UP000282876">
    <property type="component" value="Unassembled WGS sequence"/>
</dbReference>
<reference evidence="2 3" key="1">
    <citation type="submission" date="2018-10" db="EMBL/GenBank/DDBJ databases">
        <title>Draft genome sequence of the microsporidian Tubulinosema ratisbonensis.</title>
        <authorList>
            <person name="Polonais V."/>
            <person name="Peyretaillade E."/>
            <person name="Niehus S."/>
            <person name="Wawrzyniak I."/>
            <person name="Franchet A."/>
            <person name="Gaspin C."/>
            <person name="Reichstadt M."/>
            <person name="Belser C."/>
            <person name="Labadie K."/>
            <person name="Delbac F."/>
            <person name="Ferrandon D."/>
        </authorList>
    </citation>
    <scope>NUCLEOTIDE SEQUENCE [LARGE SCALE GENOMIC DNA]</scope>
    <source>
        <strain evidence="2 3">Franzen</strain>
    </source>
</reference>
<dbReference type="OrthoDB" id="10314820at2759"/>
<gene>
    <name evidence="2" type="ORF">TUBRATIS_11340</name>
</gene>